<proteinExistence type="predicted"/>
<dbReference type="GO" id="GO:0005886">
    <property type="term" value="C:plasma membrane"/>
    <property type="evidence" value="ECO:0007669"/>
    <property type="project" value="TreeGrafter"/>
</dbReference>
<feature type="chain" id="PRO_5042213448" description="Fibronectin type-III domain-containing protein" evidence="2">
    <location>
        <begin position="23"/>
        <end position="595"/>
    </location>
</feature>
<feature type="signal peptide" evidence="2">
    <location>
        <begin position="1"/>
        <end position="22"/>
    </location>
</feature>
<comment type="caution">
    <text evidence="4">The sequence shown here is derived from an EMBL/GenBank/DDBJ whole genome shotgun (WGS) entry which is preliminary data.</text>
</comment>
<dbReference type="SUPFAM" id="SSF49265">
    <property type="entry name" value="Fibronectin type III"/>
    <property type="match status" value="2"/>
</dbReference>
<feature type="region of interest" description="Disordered" evidence="1">
    <location>
        <begin position="523"/>
        <end position="550"/>
    </location>
</feature>
<dbReference type="Pfam" id="PF01108">
    <property type="entry name" value="Tissue_fac"/>
    <property type="match status" value="1"/>
</dbReference>
<evidence type="ECO:0000256" key="2">
    <source>
        <dbReference type="SAM" id="SignalP"/>
    </source>
</evidence>
<name>A0AAD8FR32_ACIOX</name>
<accession>A0AAD8FR32</accession>
<dbReference type="PANTHER" id="PTHR20859">
    <property type="entry name" value="INTERFERON/INTERLEUKIN RECEPTOR"/>
    <property type="match status" value="1"/>
</dbReference>
<feature type="domain" description="Fibronectin type-III" evidence="3">
    <location>
        <begin position="27"/>
        <end position="122"/>
    </location>
</feature>
<dbReference type="InterPro" id="IPR015373">
    <property type="entry name" value="Interferon/interleukin_rcp_dom"/>
</dbReference>
<feature type="region of interest" description="Disordered" evidence="1">
    <location>
        <begin position="321"/>
        <end position="342"/>
    </location>
</feature>
<feature type="compositionally biased region" description="Gly residues" evidence="1">
    <location>
        <begin position="526"/>
        <end position="537"/>
    </location>
</feature>
<dbReference type="Gene3D" id="2.60.40.10">
    <property type="entry name" value="Immunoglobulins"/>
    <property type="match status" value="1"/>
</dbReference>
<sequence length="595" mass="64314">MGKWNWVPVVFAVLGLCCSVSGQDLLPPRNLTVVSVNTQVVLLWAPPEGAPQAVLYEVQYKRYDSKKKWQKVKGCQQTNSTSCDLSKKLKRHEALYLAQVRTVLQNRTSEWAIKNKFQIRDTVLEPPGCDVTVTAHSFLVRLTLKSNATLLERYPSGLRFSIYLRHQHQDNKTFVLKEDEMEMELEKYVQGGESYCVIAGVQDISRHGLWFSEETCVLVPIPESPGTSLVIVFSVLGLLTLLSLSLLSLHLVLKRPAALPSVLKSLGVPESGWAPLVVGSVTVETVFFPLDRMWFLTEGKERRGSSSSGVSLEQCLLEAPRGSARGGEGMGEAKGPTAELQKDTDSGCVSLGQCSLQEGKCGDSGTSLGQDGSLKEDSGVSVGLSPLLGNAEELECSVEVQDCGYRSQLPQALLLSLPEPMEDSHSDCEGYRPGFRGCVCSGSGDCFLCRLEGHCGQQDTGDSGTGQLRLGTKGVQSVREESEVDRQSHAAGGQRELLVCVQNALQHFSNGYLKKTAPKLQPCQRDGGGPQGFGVQGGTDSSEPGLTPAHSHCVLGSARDTSLPFSAPQLPFLAVQSEILPGQSLSLTEVQLTFN</sequence>
<dbReference type="InterPro" id="IPR050650">
    <property type="entry name" value="Type-II_Cytokine-TF_Rcpt"/>
</dbReference>
<organism evidence="4 5">
    <name type="scientific">Acipenser oxyrinchus oxyrinchus</name>
    <dbReference type="NCBI Taxonomy" id="40147"/>
    <lineage>
        <taxon>Eukaryota</taxon>
        <taxon>Metazoa</taxon>
        <taxon>Chordata</taxon>
        <taxon>Craniata</taxon>
        <taxon>Vertebrata</taxon>
        <taxon>Euteleostomi</taxon>
        <taxon>Actinopterygii</taxon>
        <taxon>Chondrostei</taxon>
        <taxon>Acipenseriformes</taxon>
        <taxon>Acipenseridae</taxon>
        <taxon>Acipenser</taxon>
    </lineage>
</organism>
<dbReference type="InterPro" id="IPR013783">
    <property type="entry name" value="Ig-like_fold"/>
</dbReference>
<dbReference type="PROSITE" id="PS50853">
    <property type="entry name" value="FN3"/>
    <property type="match status" value="1"/>
</dbReference>
<dbReference type="AlphaFoldDB" id="A0AAD8FR32"/>
<evidence type="ECO:0000256" key="1">
    <source>
        <dbReference type="SAM" id="MobiDB-lite"/>
    </source>
</evidence>
<dbReference type="InterPro" id="IPR036116">
    <property type="entry name" value="FN3_sf"/>
</dbReference>
<dbReference type="Proteomes" id="UP001230051">
    <property type="component" value="Unassembled WGS sequence"/>
</dbReference>
<dbReference type="EMBL" id="JAGXEW010000103">
    <property type="protein sequence ID" value="KAK1147728.1"/>
    <property type="molecule type" value="Genomic_DNA"/>
</dbReference>
<keyword evidence="2" id="KW-0732">Signal</keyword>
<dbReference type="InterPro" id="IPR003961">
    <property type="entry name" value="FN3_dom"/>
</dbReference>
<dbReference type="PANTHER" id="PTHR20859:SF94">
    <property type="entry name" value="CYTOKINE RECEPTOR FAMILY MEMBER B7"/>
    <property type="match status" value="1"/>
</dbReference>
<evidence type="ECO:0000313" key="4">
    <source>
        <dbReference type="EMBL" id="KAK1147728.1"/>
    </source>
</evidence>
<evidence type="ECO:0000313" key="5">
    <source>
        <dbReference type="Proteomes" id="UP001230051"/>
    </source>
</evidence>
<reference evidence="4" key="1">
    <citation type="submission" date="2022-02" db="EMBL/GenBank/DDBJ databases">
        <title>Atlantic sturgeon de novo genome assembly.</title>
        <authorList>
            <person name="Stock M."/>
            <person name="Klopp C."/>
            <person name="Guiguen Y."/>
            <person name="Cabau C."/>
            <person name="Parinello H."/>
            <person name="Santidrian Yebra-Pimentel E."/>
            <person name="Kuhl H."/>
            <person name="Dirks R.P."/>
            <person name="Guessner J."/>
            <person name="Wuertz S."/>
            <person name="Du K."/>
            <person name="Schartl M."/>
        </authorList>
    </citation>
    <scope>NUCLEOTIDE SEQUENCE</scope>
    <source>
        <strain evidence="4">STURGEONOMICS-FGT-2020</strain>
        <tissue evidence="4">Whole blood</tissue>
    </source>
</reference>
<keyword evidence="5" id="KW-1185">Reference proteome</keyword>
<protein>
    <recommendedName>
        <fullName evidence="3">Fibronectin type-III domain-containing protein</fullName>
    </recommendedName>
</protein>
<dbReference type="Pfam" id="PF09294">
    <property type="entry name" value="Interfer-bind"/>
    <property type="match status" value="1"/>
</dbReference>
<gene>
    <name evidence="4" type="ORF">AOXY_G35480</name>
</gene>
<evidence type="ECO:0000259" key="3">
    <source>
        <dbReference type="PROSITE" id="PS50853"/>
    </source>
</evidence>
<dbReference type="GO" id="GO:0004896">
    <property type="term" value="F:cytokine receptor activity"/>
    <property type="evidence" value="ECO:0007669"/>
    <property type="project" value="TreeGrafter"/>
</dbReference>